<dbReference type="GO" id="GO:0006355">
    <property type="term" value="P:regulation of DNA-templated transcription"/>
    <property type="evidence" value="ECO:0007669"/>
    <property type="project" value="InterPro"/>
</dbReference>
<dbReference type="InterPro" id="IPR007282">
    <property type="entry name" value="NOT2/3/5_C"/>
</dbReference>
<evidence type="ECO:0000256" key="4">
    <source>
        <dbReference type="SAM" id="MobiDB-lite"/>
    </source>
</evidence>
<comment type="similarity">
    <text evidence="1">Belongs to the CNOT2/3/5 family.</text>
</comment>
<dbReference type="OrthoDB" id="25391at2759"/>
<proteinExistence type="inferred from homology"/>
<dbReference type="Pfam" id="PF04153">
    <property type="entry name" value="NOT2_3_5_C"/>
    <property type="match status" value="1"/>
</dbReference>
<evidence type="ECO:0000256" key="3">
    <source>
        <dbReference type="ARBA" id="ARBA00023163"/>
    </source>
</evidence>
<gene>
    <name evidence="6" type="ORF">NE237_028646</name>
</gene>
<keyword evidence="3" id="KW-0804">Transcription</keyword>
<feature type="domain" description="NOT2/NOT3/NOT5 C-terminal" evidence="5">
    <location>
        <begin position="156"/>
        <end position="212"/>
    </location>
</feature>
<name>A0A9Q0JT31_9MAGN</name>
<dbReference type="PANTHER" id="PTHR23326">
    <property type="entry name" value="CCR4 NOT-RELATED"/>
    <property type="match status" value="1"/>
</dbReference>
<evidence type="ECO:0000259" key="5">
    <source>
        <dbReference type="Pfam" id="PF04153"/>
    </source>
</evidence>
<dbReference type="GO" id="GO:0030015">
    <property type="term" value="C:CCR4-NOT core complex"/>
    <property type="evidence" value="ECO:0007669"/>
    <property type="project" value="InterPro"/>
</dbReference>
<feature type="region of interest" description="Disordered" evidence="4">
    <location>
        <begin position="1"/>
        <end position="30"/>
    </location>
</feature>
<accession>A0A9Q0JT31</accession>
<evidence type="ECO:0000256" key="1">
    <source>
        <dbReference type="ARBA" id="ARBA00007682"/>
    </source>
</evidence>
<evidence type="ECO:0000256" key="2">
    <source>
        <dbReference type="ARBA" id="ARBA00023015"/>
    </source>
</evidence>
<feature type="compositionally biased region" description="Polar residues" evidence="4">
    <location>
        <begin position="1"/>
        <end position="23"/>
    </location>
</feature>
<dbReference type="Proteomes" id="UP001141806">
    <property type="component" value="Unassembled WGS sequence"/>
</dbReference>
<dbReference type="AlphaFoldDB" id="A0A9Q0JT31"/>
<keyword evidence="7" id="KW-1185">Reference proteome</keyword>
<reference evidence="6" key="1">
    <citation type="journal article" date="2023" name="Plant J.">
        <title>The genome of the king protea, Protea cynaroides.</title>
        <authorList>
            <person name="Chang J."/>
            <person name="Duong T.A."/>
            <person name="Schoeman C."/>
            <person name="Ma X."/>
            <person name="Roodt D."/>
            <person name="Barker N."/>
            <person name="Li Z."/>
            <person name="Van de Peer Y."/>
            <person name="Mizrachi E."/>
        </authorList>
    </citation>
    <scope>NUCLEOTIDE SEQUENCE</scope>
    <source>
        <tissue evidence="6">Young leaves</tissue>
    </source>
</reference>
<evidence type="ECO:0000313" key="7">
    <source>
        <dbReference type="Proteomes" id="UP001141806"/>
    </source>
</evidence>
<keyword evidence="2" id="KW-0805">Transcription regulation</keyword>
<organism evidence="6 7">
    <name type="scientific">Protea cynaroides</name>
    <dbReference type="NCBI Taxonomy" id="273540"/>
    <lineage>
        <taxon>Eukaryota</taxon>
        <taxon>Viridiplantae</taxon>
        <taxon>Streptophyta</taxon>
        <taxon>Embryophyta</taxon>
        <taxon>Tracheophyta</taxon>
        <taxon>Spermatophyta</taxon>
        <taxon>Magnoliopsida</taxon>
        <taxon>Proteales</taxon>
        <taxon>Proteaceae</taxon>
        <taxon>Protea</taxon>
    </lineage>
</organism>
<dbReference type="InterPro" id="IPR040168">
    <property type="entry name" value="Not2/3/5"/>
</dbReference>
<dbReference type="InterPro" id="IPR038635">
    <property type="entry name" value="CCR4-NOT_su2/3/5_C_sf"/>
</dbReference>
<dbReference type="Gene3D" id="2.30.30.1020">
    <property type="entry name" value="CCR4-NOT complex subunit 2/3/5, C-terminal domain"/>
    <property type="match status" value="1"/>
</dbReference>
<comment type="caution">
    <text evidence="6">The sequence shown here is derived from an EMBL/GenBank/DDBJ whole genome shotgun (WGS) entry which is preliminary data.</text>
</comment>
<sequence length="221" mass="25409">MHGSNLFPSSHENYHPQAQNSGLPNIGLRPVNSPNSVSGMGSYDQFIQQYQISRASLSFNCHKVSNPNLNSLALGTDLITLGSLLPPWSAEPEKGEHVYTVPESRLLFKIQPETLFYIFYSLLKDEAQLPKGKIKINGTTPFLDLTISCLIFSQANRGWFYHRELRLWLIRVSNMEPLVKTNTYERGSYLCFDPNTWETVRKDNFVLHYKMLEKRSMLLQH</sequence>
<protein>
    <recommendedName>
        <fullName evidence="5">NOT2/NOT3/NOT5 C-terminal domain-containing protein</fullName>
    </recommendedName>
</protein>
<dbReference type="EMBL" id="JAMYWD010000012">
    <property type="protein sequence ID" value="KAJ4951814.1"/>
    <property type="molecule type" value="Genomic_DNA"/>
</dbReference>
<evidence type="ECO:0000313" key="6">
    <source>
        <dbReference type="EMBL" id="KAJ4951814.1"/>
    </source>
</evidence>